<dbReference type="Pfam" id="PF03313">
    <property type="entry name" value="SDH_alpha"/>
    <property type="match status" value="1"/>
</dbReference>
<dbReference type="KEGG" id="mvo:Mvol_0778"/>
<dbReference type="HOGENOM" id="CLU_022305_0_1_2"/>
<keyword evidence="8" id="KW-0456">Lyase</keyword>
<accession>D7DTH7</accession>
<dbReference type="GO" id="GO:0006094">
    <property type="term" value="P:gluconeogenesis"/>
    <property type="evidence" value="ECO:0007669"/>
    <property type="project" value="UniProtKB-KW"/>
</dbReference>
<dbReference type="PANTHER" id="PTHR30182:SF1">
    <property type="entry name" value="L-SERINE DEHYDRATASE 1"/>
    <property type="match status" value="1"/>
</dbReference>
<dbReference type="SUPFAM" id="SSF143548">
    <property type="entry name" value="Serine metabolism enzymes domain"/>
    <property type="match status" value="1"/>
</dbReference>
<evidence type="ECO:0000256" key="2">
    <source>
        <dbReference type="ARBA" id="ARBA00004742"/>
    </source>
</evidence>
<dbReference type="NCBIfam" id="TIGR00720">
    <property type="entry name" value="sda_mono"/>
    <property type="match status" value="1"/>
</dbReference>
<keyword evidence="12" id="KW-1185">Reference proteome</keyword>
<evidence type="ECO:0000313" key="12">
    <source>
        <dbReference type="Proteomes" id="UP000007722"/>
    </source>
</evidence>
<keyword evidence="4" id="KW-0004">4Fe-4S</keyword>
<protein>
    <submittedName>
        <fullName evidence="11">Serine dehydratase alpha chain</fullName>
    </submittedName>
</protein>
<dbReference type="GO" id="GO:0003941">
    <property type="term" value="F:L-serine ammonia-lyase activity"/>
    <property type="evidence" value="ECO:0007669"/>
    <property type="project" value="InterPro"/>
</dbReference>
<feature type="domain" description="Serine dehydratase beta chain" evidence="10">
    <location>
        <begin position="3"/>
        <end position="140"/>
    </location>
</feature>
<evidence type="ECO:0000256" key="1">
    <source>
        <dbReference type="ARBA" id="ARBA00001966"/>
    </source>
</evidence>
<dbReference type="AlphaFoldDB" id="D7DTH7"/>
<dbReference type="InterPro" id="IPR051318">
    <property type="entry name" value="Fe-S_L-Ser"/>
</dbReference>
<keyword evidence="6" id="KW-0408">Iron</keyword>
<evidence type="ECO:0000256" key="5">
    <source>
        <dbReference type="ARBA" id="ARBA00022723"/>
    </source>
</evidence>
<organism evidence="11 12">
    <name type="scientific">Methanococcus voltae (strain ATCC BAA-1334 / A3)</name>
    <dbReference type="NCBI Taxonomy" id="456320"/>
    <lineage>
        <taxon>Archaea</taxon>
        <taxon>Methanobacteriati</taxon>
        <taxon>Methanobacteriota</taxon>
        <taxon>Methanomada group</taxon>
        <taxon>Methanococci</taxon>
        <taxon>Methanococcales</taxon>
        <taxon>Methanococcaceae</taxon>
        <taxon>Methanococcus</taxon>
    </lineage>
</organism>
<dbReference type="GO" id="GO:0046872">
    <property type="term" value="F:metal ion binding"/>
    <property type="evidence" value="ECO:0007669"/>
    <property type="project" value="UniProtKB-KW"/>
</dbReference>
<keyword evidence="3" id="KW-0312">Gluconeogenesis</keyword>
<dbReference type="EMBL" id="CP002057">
    <property type="protein sequence ID" value="ADI36437.1"/>
    <property type="molecule type" value="Genomic_DNA"/>
</dbReference>
<dbReference type="eggNOG" id="arCOG05065">
    <property type="taxonomic scope" value="Archaea"/>
</dbReference>
<dbReference type="OrthoDB" id="371803at2157"/>
<sequence length="435" mass="48474">MDSLKELFKIGHGPSSSHTMGPQKAVNDFKKYLVDNNVNFDYYVVELYGSLAATGKGHLTDRIIIDTLNPEKVVIYWKPEVVKEYHTNALNIKAILKNNADKSNKSNENTKNDEDREFSEKIVFEETYYSIGGGTIVKDSELGENKNFKPYKKPVYPFDKMEDILSWCEENGKELWQYVEDYEENDIWDYLTDIWEVMQKSIENGLDKSGVLPGPLKLPRKAKRIYKQARMRKTRFSTNGKLYAYALAVAEENADGGLIVTAPTCGSSGIVPALLKVLEEEYNLTEDEILKSLAIAGLIGNLVKENASISGAEVGCQGEVGTACAMAAAMASYILGGTNQQIEYAAEMALEHHLGMTCDPVGGYVQIPCIERNAVASVRALDSANFTLFTDGRHRVSLDQVIITMKETGQDLKCGYKETSKAGLAKYYMNTEFEN</sequence>
<keyword evidence="5" id="KW-0479">Metal-binding</keyword>
<evidence type="ECO:0000259" key="9">
    <source>
        <dbReference type="Pfam" id="PF03313"/>
    </source>
</evidence>
<dbReference type="Proteomes" id="UP000007722">
    <property type="component" value="Chromosome"/>
</dbReference>
<evidence type="ECO:0000313" key="11">
    <source>
        <dbReference type="EMBL" id="ADI36437.1"/>
    </source>
</evidence>
<dbReference type="InterPro" id="IPR005130">
    <property type="entry name" value="Ser_deHydtase-like_asu"/>
</dbReference>
<evidence type="ECO:0000256" key="4">
    <source>
        <dbReference type="ARBA" id="ARBA00022485"/>
    </source>
</evidence>
<gene>
    <name evidence="11" type="ordered locus">Mvol_0778</name>
</gene>
<dbReference type="STRING" id="456320.Mvol_0778"/>
<proteinExistence type="predicted"/>
<dbReference type="Pfam" id="PF03315">
    <property type="entry name" value="SDH_beta"/>
    <property type="match status" value="1"/>
</dbReference>
<dbReference type="Gene3D" id="3.30.1330.90">
    <property type="entry name" value="D-3-phosphoglycerate dehydrogenase, domain 3"/>
    <property type="match status" value="2"/>
</dbReference>
<dbReference type="GO" id="GO:0051539">
    <property type="term" value="F:4 iron, 4 sulfur cluster binding"/>
    <property type="evidence" value="ECO:0007669"/>
    <property type="project" value="UniProtKB-KW"/>
</dbReference>
<dbReference type="InterPro" id="IPR004644">
    <property type="entry name" value="Fe-S_L-Ser_mono"/>
</dbReference>
<evidence type="ECO:0000259" key="10">
    <source>
        <dbReference type="Pfam" id="PF03315"/>
    </source>
</evidence>
<evidence type="ECO:0000256" key="7">
    <source>
        <dbReference type="ARBA" id="ARBA00023014"/>
    </source>
</evidence>
<dbReference type="PANTHER" id="PTHR30182">
    <property type="entry name" value="L-SERINE DEHYDRATASE"/>
    <property type="match status" value="1"/>
</dbReference>
<keyword evidence="7" id="KW-0411">Iron-sulfur</keyword>
<reference evidence="11 12" key="1">
    <citation type="submission" date="2010-05" db="EMBL/GenBank/DDBJ databases">
        <title>Complete sequence of Methanococcus voltae A3.</title>
        <authorList>
            <consortium name="US DOE Joint Genome Institute"/>
            <person name="Lucas S."/>
            <person name="Copeland A."/>
            <person name="Lapidus A."/>
            <person name="Cheng J.-F."/>
            <person name="Bruce D."/>
            <person name="Goodwin L."/>
            <person name="Pitluck S."/>
            <person name="Lowry S."/>
            <person name="Clum A."/>
            <person name="Land M."/>
            <person name="Hauser L."/>
            <person name="Kyrpides N."/>
            <person name="Mikhailova N."/>
            <person name="Whitman W.B."/>
            <person name="Woyke T."/>
        </authorList>
    </citation>
    <scope>NUCLEOTIDE SEQUENCE [LARGE SCALE GENOMIC DNA]</scope>
    <source>
        <strain evidence="12">ATCC BAA-1334 / A3</strain>
    </source>
</reference>
<dbReference type="InParanoid" id="D7DTH7"/>
<evidence type="ECO:0000256" key="3">
    <source>
        <dbReference type="ARBA" id="ARBA00022432"/>
    </source>
</evidence>
<comment type="pathway">
    <text evidence="2">Carbohydrate biosynthesis; gluconeogenesis.</text>
</comment>
<evidence type="ECO:0000256" key="6">
    <source>
        <dbReference type="ARBA" id="ARBA00023004"/>
    </source>
</evidence>
<feature type="domain" description="Serine dehydratase-like alpha subunit" evidence="9">
    <location>
        <begin position="164"/>
        <end position="425"/>
    </location>
</feature>
<evidence type="ECO:0000256" key="8">
    <source>
        <dbReference type="ARBA" id="ARBA00023239"/>
    </source>
</evidence>
<dbReference type="InterPro" id="IPR029009">
    <property type="entry name" value="ASB_dom_sf"/>
</dbReference>
<name>D7DTH7_METV3</name>
<comment type="cofactor">
    <cofactor evidence="1">
        <name>[4Fe-4S] cluster</name>
        <dbReference type="ChEBI" id="CHEBI:49883"/>
    </cofactor>
</comment>
<dbReference type="InterPro" id="IPR005131">
    <property type="entry name" value="Ser_deHydtase_bsu"/>
</dbReference>